<dbReference type="OrthoDB" id="5330253at2759"/>
<dbReference type="InParanoid" id="Q75D80"/>
<dbReference type="AlphaFoldDB" id="Q75D80"/>
<keyword evidence="3" id="KW-1185">Reference proteome</keyword>
<reference evidence="2 3" key="1">
    <citation type="journal article" date="2004" name="Science">
        <title>The Ashbya gossypii genome as a tool for mapping the ancient Saccharomyces cerevisiae genome.</title>
        <authorList>
            <person name="Dietrich F.S."/>
            <person name="Voegeli S."/>
            <person name="Brachat S."/>
            <person name="Lerch A."/>
            <person name="Gates K."/>
            <person name="Steiner S."/>
            <person name="Mohr C."/>
            <person name="Pohlmann R."/>
            <person name="Luedi P."/>
            <person name="Choi S."/>
            <person name="Wing R.A."/>
            <person name="Flavier A."/>
            <person name="Gaffney T.D."/>
            <person name="Philippsen P."/>
        </authorList>
    </citation>
    <scope>NUCLEOTIDE SEQUENCE [LARGE SCALE GENOMIC DNA]</scope>
    <source>
        <strain evidence="3">ATCC 10895 / CBS 109.51 / FGSC 9923 / NRRL Y-1056</strain>
    </source>
</reference>
<feature type="region of interest" description="Disordered" evidence="1">
    <location>
        <begin position="200"/>
        <end position="231"/>
    </location>
</feature>
<feature type="compositionally biased region" description="Basic residues" evidence="1">
    <location>
        <begin position="219"/>
        <end position="231"/>
    </location>
</feature>
<evidence type="ECO:0000313" key="3">
    <source>
        <dbReference type="Proteomes" id="UP000000591"/>
    </source>
</evidence>
<dbReference type="EMBL" id="AE016815">
    <property type="protein sequence ID" value="AAS50915.1"/>
    <property type="molecule type" value="Genomic_DNA"/>
</dbReference>
<sequence length="231" mass="26154">MDTPTHRIKRRSSMPCRALCLSLAAEEVKPRNILHFIYAYIYIVKSASDVPHCWRPGSSMGIFRRESSSRSATQKLAKSDTEKLAPRTIHDPILEAVNEAQPFEQAVATFTENENHTLCSDQRVTKDVFGKPVVQPDISNPTRSRDERPLDTIRGFEYAITGDQQWMQQLETHRYGFSVRPDFPGLPVGAYMAGAGGYPSFQREQPVFEAPKVSPPRTQSKRRGLFGTRKK</sequence>
<dbReference type="PANTHER" id="PTHR28186:SF1">
    <property type="entry name" value="MEIOTICALLY UP-REGULATED GENE 9 PROTEIN"/>
    <property type="match status" value="1"/>
</dbReference>
<dbReference type="InterPro" id="IPR018809">
    <property type="entry name" value="DUF2406"/>
</dbReference>
<accession>Q75D80</accession>
<dbReference type="Pfam" id="PF10295">
    <property type="entry name" value="DUF2406"/>
    <property type="match status" value="1"/>
</dbReference>
<dbReference type="HOGENOM" id="CLU_103810_0_0_1"/>
<dbReference type="RefSeq" id="NP_983091.1">
    <property type="nucleotide sequence ID" value="NM_208444.1"/>
</dbReference>
<evidence type="ECO:0000256" key="1">
    <source>
        <dbReference type="SAM" id="MobiDB-lite"/>
    </source>
</evidence>
<reference evidence="3" key="2">
    <citation type="journal article" date="2013" name="G3 (Bethesda)">
        <title>Genomes of Ashbya fungi isolated from insects reveal four mating-type loci, numerous translocations, lack of transposons, and distinct gene duplications.</title>
        <authorList>
            <person name="Dietrich F.S."/>
            <person name="Voegeli S."/>
            <person name="Kuo S."/>
            <person name="Philippsen P."/>
        </authorList>
    </citation>
    <scope>GENOME REANNOTATION</scope>
    <source>
        <strain evidence="3">ATCC 10895 / CBS 109.51 / FGSC 9923 / NRRL Y-1056</strain>
    </source>
</reference>
<dbReference type="KEGG" id="ago:AGOS_ABR144C"/>
<gene>
    <name evidence="2" type="ORF">AGOS_ABR144C</name>
</gene>
<dbReference type="PANTHER" id="PTHR28186">
    <property type="entry name" value="MEIOTICALLY UP-REGULATED GENE 9 PROTEIN"/>
    <property type="match status" value="1"/>
</dbReference>
<evidence type="ECO:0000313" key="2">
    <source>
        <dbReference type="EMBL" id="AAS50915.1"/>
    </source>
</evidence>
<dbReference type="eggNOG" id="ENOG502RXHE">
    <property type="taxonomic scope" value="Eukaryota"/>
</dbReference>
<dbReference type="Proteomes" id="UP000000591">
    <property type="component" value="Chromosome II"/>
</dbReference>
<dbReference type="FunCoup" id="Q75D80">
    <property type="interactions" value="72"/>
</dbReference>
<proteinExistence type="predicted"/>
<dbReference type="GeneID" id="4619201"/>
<name>Q75D80_EREGS</name>
<organism evidence="2 3">
    <name type="scientific">Eremothecium gossypii (strain ATCC 10895 / CBS 109.51 / FGSC 9923 / NRRL Y-1056)</name>
    <name type="common">Yeast</name>
    <name type="synonym">Ashbya gossypii</name>
    <dbReference type="NCBI Taxonomy" id="284811"/>
    <lineage>
        <taxon>Eukaryota</taxon>
        <taxon>Fungi</taxon>
        <taxon>Dikarya</taxon>
        <taxon>Ascomycota</taxon>
        <taxon>Saccharomycotina</taxon>
        <taxon>Saccharomycetes</taxon>
        <taxon>Saccharomycetales</taxon>
        <taxon>Saccharomycetaceae</taxon>
        <taxon>Eremothecium</taxon>
    </lineage>
</organism>
<protein>
    <submittedName>
        <fullName evidence="2">ABR144Cp</fullName>
    </submittedName>
</protein>